<feature type="transmembrane region" description="Helical" evidence="1">
    <location>
        <begin position="184"/>
        <end position="207"/>
    </location>
</feature>
<sequence>MSYHSYADDTQVNQMIRLQGDWSDLSKRLEKCLSDISDWMSANMLKCNEDKTELIIFASKHQVNHLSDFLLTFDGTVFSNITCVKHLGMYFDKTISMEHEASATIHAYFCQIRNVGRILSLILVEDCRTLAFSLVTSRLDYGKSLLCGINISSISNLQRVQKHNSTFGYPKKDLTQSRQLLSRYICYPFIIIANINFFYMCITHSLARLLATPKNSLSHTNPTDPLYRKTV</sequence>
<dbReference type="Proteomes" id="UP000507470">
    <property type="component" value="Unassembled WGS sequence"/>
</dbReference>
<organism evidence="2 3">
    <name type="scientific">Mytilus coruscus</name>
    <name type="common">Sea mussel</name>
    <dbReference type="NCBI Taxonomy" id="42192"/>
    <lineage>
        <taxon>Eukaryota</taxon>
        <taxon>Metazoa</taxon>
        <taxon>Spiralia</taxon>
        <taxon>Lophotrochozoa</taxon>
        <taxon>Mollusca</taxon>
        <taxon>Bivalvia</taxon>
        <taxon>Autobranchia</taxon>
        <taxon>Pteriomorphia</taxon>
        <taxon>Mytilida</taxon>
        <taxon>Mytiloidea</taxon>
        <taxon>Mytilidae</taxon>
        <taxon>Mytilinae</taxon>
        <taxon>Mytilus</taxon>
    </lineage>
</organism>
<evidence type="ECO:0000313" key="3">
    <source>
        <dbReference type="Proteomes" id="UP000507470"/>
    </source>
</evidence>
<dbReference type="OrthoDB" id="6155763at2759"/>
<keyword evidence="1" id="KW-1133">Transmembrane helix</keyword>
<proteinExistence type="predicted"/>
<dbReference type="EMBL" id="CACVKT020005728">
    <property type="protein sequence ID" value="CAC5397645.1"/>
    <property type="molecule type" value="Genomic_DNA"/>
</dbReference>
<evidence type="ECO:0000256" key="1">
    <source>
        <dbReference type="SAM" id="Phobius"/>
    </source>
</evidence>
<dbReference type="PANTHER" id="PTHR33332">
    <property type="entry name" value="REVERSE TRANSCRIPTASE DOMAIN-CONTAINING PROTEIN"/>
    <property type="match status" value="1"/>
</dbReference>
<keyword evidence="3" id="KW-1185">Reference proteome</keyword>
<keyword evidence="1" id="KW-0812">Transmembrane</keyword>
<accession>A0A6J8CNS9</accession>
<gene>
    <name evidence="2" type="ORF">MCOR_32068</name>
</gene>
<reference evidence="2 3" key="1">
    <citation type="submission" date="2020-06" db="EMBL/GenBank/DDBJ databases">
        <authorList>
            <person name="Li R."/>
            <person name="Bekaert M."/>
        </authorList>
    </citation>
    <scope>NUCLEOTIDE SEQUENCE [LARGE SCALE GENOMIC DNA]</scope>
    <source>
        <strain evidence="3">wild</strain>
    </source>
</reference>
<dbReference type="AlphaFoldDB" id="A0A6J8CNS9"/>
<evidence type="ECO:0000313" key="2">
    <source>
        <dbReference type="EMBL" id="CAC5397645.1"/>
    </source>
</evidence>
<evidence type="ECO:0008006" key="4">
    <source>
        <dbReference type="Google" id="ProtNLM"/>
    </source>
</evidence>
<name>A0A6J8CNS9_MYTCO</name>
<keyword evidence="1" id="KW-0472">Membrane</keyword>
<protein>
    <recommendedName>
        <fullName evidence="4">Reverse transcriptase domain-containing protein</fullName>
    </recommendedName>
</protein>